<dbReference type="SUPFAM" id="SSF51984">
    <property type="entry name" value="MurCD N-terminal domain"/>
    <property type="match status" value="1"/>
</dbReference>
<name>A0A927FA97_9BACT</name>
<accession>A0A927FA97</accession>
<evidence type="ECO:0000256" key="3">
    <source>
        <dbReference type="ARBA" id="ARBA00004496"/>
    </source>
</evidence>
<dbReference type="SUPFAM" id="SSF56194">
    <property type="entry name" value="Uridine diphospho-N-Acetylenolpyruvylglucosamine reductase, MurB, C-terminal domain"/>
    <property type="match status" value="1"/>
</dbReference>
<evidence type="ECO:0000256" key="2">
    <source>
        <dbReference type="ARBA" id="ARBA00003921"/>
    </source>
</evidence>
<proteinExistence type="inferred from homology"/>
<dbReference type="Gene3D" id="3.40.1190.10">
    <property type="entry name" value="Mur-like, catalytic domain"/>
    <property type="match status" value="1"/>
</dbReference>
<dbReference type="Pfam" id="PF08245">
    <property type="entry name" value="Mur_ligase_M"/>
    <property type="match status" value="1"/>
</dbReference>
<dbReference type="GO" id="GO:0008360">
    <property type="term" value="P:regulation of cell shape"/>
    <property type="evidence" value="ECO:0007669"/>
    <property type="project" value="UniProtKB-KW"/>
</dbReference>
<dbReference type="EC" id="1.3.1.98" evidence="5 19"/>
<evidence type="ECO:0000256" key="4">
    <source>
        <dbReference type="ARBA" id="ARBA00004752"/>
    </source>
</evidence>
<feature type="active site" evidence="19">
    <location>
        <position position="746"/>
    </location>
</feature>
<dbReference type="Gene3D" id="3.40.50.720">
    <property type="entry name" value="NAD(P)-binding Rossmann-like Domain"/>
    <property type="match status" value="1"/>
</dbReference>
<sequence length="759" mass="81746">MIEGLPERIHCLGAGGAGMLPLAIYLSEAGHRVTAEDDALSEEGRALLEASGVKLEAFASEAGVGIVYSSAISASNAARRFVEASGGLCLRRGECLALVAKGKRLIAVAGSHGKTTTCGMLIDILAQCRVEFSYLLGAQFDGLPPSRFANSEILVAEIDESDGTIEGFCPEVTVVLNVDHDHHSRYATEEDYFAAFQGLVLRTTGKVFVEDSLRARLAASAKVPVVGLGEDGEVQLSRKDSGSSWTELSLRGASELASVSINRSGRMNAVDAAFALLAAEAIGATVRAGLRIEFTPVKRRQRCWYNSPAVQVFEDYAHHPREIDAVLESLGEKSGWQTVVVFQAHRYSRTRELKAEFAKSLASCEELVLLDVYAASEEPLAGGSGQDLYEECRRLNNRVIFISEVVDPVMTLAARAKQGPLRIVFLGAGRGDRVAKRLSEELASLDPRWGKVNRALATVSSFSTAIRADEPLANKTTMRVGGRAERYFEPESLAQLLAVLKACHTAGIEVRPLGRGSNLVVSDDGVSGLVIRLSHPYWSRFELLGEGRARLGAGMRIKALCGQAAKEGLEGFEFLEGIPGSLGGVLRMNAGAMGGWVFDVVESVRYVTLAGQILEAQKGDLEFGYRFCRELETAIAIDAVFVSKRCGGVQSEIRRTIDTYQNKRKESQPREPSAGCIFKNPDGDSAGRLIDELGLKGAVVGGAEISPVHGNFIINRGGASSSDVIELVKFARKVARERKGVDLHPEVLLFGSSWEEALK</sequence>
<dbReference type="Gene3D" id="3.30.43.10">
    <property type="entry name" value="Uridine Diphospho-n-acetylenolpyruvylglucosamine Reductase, domain 2"/>
    <property type="match status" value="1"/>
</dbReference>
<evidence type="ECO:0000256" key="17">
    <source>
        <dbReference type="ARBA" id="ARBA00031026"/>
    </source>
</evidence>
<evidence type="ECO:0000256" key="12">
    <source>
        <dbReference type="ARBA" id="ARBA00022960"/>
    </source>
</evidence>
<evidence type="ECO:0000256" key="18">
    <source>
        <dbReference type="ARBA" id="ARBA00048914"/>
    </source>
</evidence>
<keyword evidence="13 19" id="KW-0573">Peptidoglycan synthesis</keyword>
<comment type="catalytic activity">
    <reaction evidence="18 19">
        <text>UDP-N-acetyl-alpha-D-muramate + NADP(+) = UDP-N-acetyl-3-O-(1-carboxyvinyl)-alpha-D-glucosamine + NADPH + H(+)</text>
        <dbReference type="Rhea" id="RHEA:12248"/>
        <dbReference type="ChEBI" id="CHEBI:15378"/>
        <dbReference type="ChEBI" id="CHEBI:57783"/>
        <dbReference type="ChEBI" id="CHEBI:58349"/>
        <dbReference type="ChEBI" id="CHEBI:68483"/>
        <dbReference type="ChEBI" id="CHEBI:70757"/>
        <dbReference type="EC" id="1.3.1.98"/>
    </reaction>
</comment>
<dbReference type="Pfam" id="PF02875">
    <property type="entry name" value="Mur_ligase_C"/>
    <property type="match status" value="1"/>
</dbReference>
<dbReference type="Proteomes" id="UP000622317">
    <property type="component" value="Unassembled WGS sequence"/>
</dbReference>
<dbReference type="GO" id="GO:0009252">
    <property type="term" value="P:peptidoglycan biosynthetic process"/>
    <property type="evidence" value="ECO:0007669"/>
    <property type="project" value="UniProtKB-UniRule"/>
</dbReference>
<evidence type="ECO:0000256" key="8">
    <source>
        <dbReference type="ARBA" id="ARBA00022618"/>
    </source>
</evidence>
<keyword evidence="12 19" id="KW-0133">Cell shape</keyword>
<dbReference type="Pfam" id="PF01225">
    <property type="entry name" value="Mur_ligase"/>
    <property type="match status" value="1"/>
</dbReference>
<evidence type="ECO:0000313" key="22">
    <source>
        <dbReference type="Proteomes" id="UP000622317"/>
    </source>
</evidence>
<reference evidence="21" key="1">
    <citation type="submission" date="2020-09" db="EMBL/GenBank/DDBJ databases">
        <title>Pelagicoccus enzymogenes sp. nov. with an EPS production, isolated from marine sediment.</title>
        <authorList>
            <person name="Feng X."/>
        </authorList>
    </citation>
    <scope>NUCLEOTIDE SEQUENCE</scope>
    <source>
        <strain evidence="21">NFK12</strain>
    </source>
</reference>
<dbReference type="Pfam" id="PF02873">
    <property type="entry name" value="MurB_C"/>
    <property type="match status" value="1"/>
</dbReference>
<keyword evidence="11 19" id="KW-0521">NADP</keyword>
<comment type="pathway">
    <text evidence="4 19">Cell wall biogenesis; peptidoglycan biosynthesis.</text>
</comment>
<dbReference type="InterPro" id="IPR004101">
    <property type="entry name" value="Mur_ligase_C"/>
</dbReference>
<dbReference type="GO" id="GO:0071949">
    <property type="term" value="F:FAD binding"/>
    <property type="evidence" value="ECO:0007669"/>
    <property type="project" value="InterPro"/>
</dbReference>
<dbReference type="PANTHER" id="PTHR21071">
    <property type="entry name" value="UDP-N-ACETYLENOLPYRUVOYLGLUCOSAMINE REDUCTASE"/>
    <property type="match status" value="1"/>
</dbReference>
<dbReference type="InterPro" id="IPR036318">
    <property type="entry name" value="FAD-bd_PCMH-like_sf"/>
</dbReference>
<evidence type="ECO:0000313" key="21">
    <source>
        <dbReference type="EMBL" id="MBD5780724.1"/>
    </source>
</evidence>
<comment type="subcellular location">
    <subcellularLocation>
        <location evidence="3 19">Cytoplasm</location>
    </subcellularLocation>
</comment>
<comment type="function">
    <text evidence="2 19">Cell wall formation.</text>
</comment>
<evidence type="ECO:0000259" key="20">
    <source>
        <dbReference type="PROSITE" id="PS51387"/>
    </source>
</evidence>
<dbReference type="SUPFAM" id="SSF56176">
    <property type="entry name" value="FAD-binding/transporter-associated domain-like"/>
    <property type="match status" value="1"/>
</dbReference>
<keyword evidence="10 19" id="KW-0274">FAD</keyword>
<keyword evidence="22" id="KW-1185">Reference proteome</keyword>
<keyword evidence="16 19" id="KW-0961">Cell wall biogenesis/degradation</keyword>
<keyword evidence="7 19" id="KW-0963">Cytoplasm</keyword>
<dbReference type="RefSeq" id="WP_191617819.1">
    <property type="nucleotide sequence ID" value="NZ_JACYFG010000036.1"/>
</dbReference>
<evidence type="ECO:0000256" key="13">
    <source>
        <dbReference type="ARBA" id="ARBA00022984"/>
    </source>
</evidence>
<evidence type="ECO:0000256" key="14">
    <source>
        <dbReference type="ARBA" id="ARBA00023002"/>
    </source>
</evidence>
<dbReference type="InterPro" id="IPR006094">
    <property type="entry name" value="Oxid_FAD_bind_N"/>
</dbReference>
<dbReference type="Pfam" id="PF01565">
    <property type="entry name" value="FAD_binding_4"/>
    <property type="match status" value="1"/>
</dbReference>
<dbReference type="InterPro" id="IPR016166">
    <property type="entry name" value="FAD-bd_PCMH"/>
</dbReference>
<dbReference type="Gene3D" id="3.90.190.20">
    <property type="entry name" value="Mur ligase, C-terminal domain"/>
    <property type="match status" value="1"/>
</dbReference>
<comment type="caution">
    <text evidence="21">The sequence shown here is derived from an EMBL/GenBank/DDBJ whole genome shotgun (WGS) entry which is preliminary data.</text>
</comment>
<organism evidence="21 22">
    <name type="scientific">Pelagicoccus enzymogenes</name>
    <dbReference type="NCBI Taxonomy" id="2773457"/>
    <lineage>
        <taxon>Bacteria</taxon>
        <taxon>Pseudomonadati</taxon>
        <taxon>Verrucomicrobiota</taxon>
        <taxon>Opitutia</taxon>
        <taxon>Puniceicoccales</taxon>
        <taxon>Pelagicoccaceae</taxon>
        <taxon>Pelagicoccus</taxon>
    </lineage>
</organism>
<evidence type="ECO:0000256" key="9">
    <source>
        <dbReference type="ARBA" id="ARBA00022630"/>
    </source>
</evidence>
<dbReference type="InterPro" id="IPR036565">
    <property type="entry name" value="Mur-like_cat_sf"/>
</dbReference>
<dbReference type="InterPro" id="IPR016169">
    <property type="entry name" value="FAD-bd_PCMH_sub2"/>
</dbReference>
<dbReference type="AlphaFoldDB" id="A0A927FA97"/>
<dbReference type="GO" id="GO:0005829">
    <property type="term" value="C:cytosol"/>
    <property type="evidence" value="ECO:0007669"/>
    <property type="project" value="TreeGrafter"/>
</dbReference>
<evidence type="ECO:0000256" key="16">
    <source>
        <dbReference type="ARBA" id="ARBA00023316"/>
    </source>
</evidence>
<keyword evidence="14 19" id="KW-0560">Oxidoreductase</keyword>
<feature type="domain" description="FAD-binding PCMH-type" evidence="20">
    <location>
        <begin position="480"/>
        <end position="660"/>
    </location>
</feature>
<feature type="active site" description="Proton donor" evidence="19">
    <location>
        <position position="676"/>
    </location>
</feature>
<keyword evidence="15 19" id="KW-0131">Cell cycle</keyword>
<dbReference type="InterPro" id="IPR013221">
    <property type="entry name" value="Mur_ligase_cen"/>
</dbReference>
<comment type="similarity">
    <text evidence="19">Belongs to the MurB family.</text>
</comment>
<dbReference type="PANTHER" id="PTHR21071:SF4">
    <property type="entry name" value="UDP-N-ACETYLENOLPYRUVOYLGLUCOSAMINE REDUCTASE"/>
    <property type="match status" value="1"/>
</dbReference>
<evidence type="ECO:0000256" key="10">
    <source>
        <dbReference type="ARBA" id="ARBA00022827"/>
    </source>
</evidence>
<dbReference type="GO" id="GO:0071555">
    <property type="term" value="P:cell wall organization"/>
    <property type="evidence" value="ECO:0007669"/>
    <property type="project" value="UniProtKB-KW"/>
</dbReference>
<evidence type="ECO:0000256" key="7">
    <source>
        <dbReference type="ARBA" id="ARBA00022490"/>
    </source>
</evidence>
<dbReference type="GO" id="GO:0008762">
    <property type="term" value="F:UDP-N-acetylmuramate dehydrogenase activity"/>
    <property type="evidence" value="ECO:0007669"/>
    <property type="project" value="UniProtKB-UniRule"/>
</dbReference>
<evidence type="ECO:0000256" key="19">
    <source>
        <dbReference type="HAMAP-Rule" id="MF_00037"/>
    </source>
</evidence>
<dbReference type="Gene3D" id="3.90.78.10">
    <property type="entry name" value="UDP-N-acetylenolpyruvoylglucosamine reductase, C-terminal domain"/>
    <property type="match status" value="1"/>
</dbReference>
<dbReference type="InterPro" id="IPR000713">
    <property type="entry name" value="Mur_ligase_N"/>
</dbReference>
<evidence type="ECO:0000256" key="1">
    <source>
        <dbReference type="ARBA" id="ARBA00001974"/>
    </source>
</evidence>
<feature type="active site" evidence="19">
    <location>
        <position position="626"/>
    </location>
</feature>
<evidence type="ECO:0000256" key="15">
    <source>
        <dbReference type="ARBA" id="ARBA00023306"/>
    </source>
</evidence>
<dbReference type="InterPro" id="IPR003170">
    <property type="entry name" value="MurB"/>
</dbReference>
<keyword evidence="8 19" id="KW-0132">Cell division</keyword>
<dbReference type="Gene3D" id="3.30.465.10">
    <property type="match status" value="1"/>
</dbReference>
<dbReference type="SUPFAM" id="SSF53623">
    <property type="entry name" value="MurD-like peptide ligases, catalytic domain"/>
    <property type="match status" value="1"/>
</dbReference>
<comment type="cofactor">
    <cofactor evidence="1 19">
        <name>FAD</name>
        <dbReference type="ChEBI" id="CHEBI:57692"/>
    </cofactor>
</comment>
<dbReference type="InterPro" id="IPR036635">
    <property type="entry name" value="MurB_C_sf"/>
</dbReference>
<dbReference type="PROSITE" id="PS51387">
    <property type="entry name" value="FAD_PCMH"/>
    <property type="match status" value="1"/>
</dbReference>
<evidence type="ECO:0000256" key="11">
    <source>
        <dbReference type="ARBA" id="ARBA00022857"/>
    </source>
</evidence>
<dbReference type="GO" id="GO:0005524">
    <property type="term" value="F:ATP binding"/>
    <property type="evidence" value="ECO:0007669"/>
    <property type="project" value="InterPro"/>
</dbReference>
<dbReference type="HAMAP" id="MF_00037">
    <property type="entry name" value="MurB"/>
    <property type="match status" value="1"/>
</dbReference>
<evidence type="ECO:0000256" key="5">
    <source>
        <dbReference type="ARBA" id="ARBA00012518"/>
    </source>
</evidence>
<dbReference type="InterPro" id="IPR011601">
    <property type="entry name" value="MurB_C"/>
</dbReference>
<evidence type="ECO:0000256" key="6">
    <source>
        <dbReference type="ARBA" id="ARBA00015188"/>
    </source>
</evidence>
<gene>
    <name evidence="19 21" type="primary">murB</name>
    <name evidence="21" type="ORF">IEN85_14585</name>
</gene>
<dbReference type="InterPro" id="IPR036615">
    <property type="entry name" value="Mur_ligase_C_dom_sf"/>
</dbReference>
<keyword evidence="9 19" id="KW-0285">Flavoprotein</keyword>
<dbReference type="EMBL" id="JACYFG010000036">
    <property type="protein sequence ID" value="MBD5780724.1"/>
    <property type="molecule type" value="Genomic_DNA"/>
</dbReference>
<dbReference type="NCBIfam" id="NF010480">
    <property type="entry name" value="PRK13905.1"/>
    <property type="match status" value="1"/>
</dbReference>
<dbReference type="InterPro" id="IPR016167">
    <property type="entry name" value="FAD-bd_PCMH_sub1"/>
</dbReference>
<dbReference type="GO" id="GO:0016881">
    <property type="term" value="F:acid-amino acid ligase activity"/>
    <property type="evidence" value="ECO:0007669"/>
    <property type="project" value="InterPro"/>
</dbReference>
<protein>
    <recommendedName>
        <fullName evidence="6 19">UDP-N-acetylenolpyruvoylglucosamine reductase</fullName>
        <ecNumber evidence="5 19">1.3.1.98</ecNumber>
    </recommendedName>
    <alternativeName>
        <fullName evidence="17 19">UDP-N-acetylmuramate dehydrogenase</fullName>
    </alternativeName>
</protein>
<dbReference type="GO" id="GO:0051301">
    <property type="term" value="P:cell division"/>
    <property type="evidence" value="ECO:0007669"/>
    <property type="project" value="UniProtKB-KW"/>
</dbReference>
<dbReference type="NCBIfam" id="TIGR00179">
    <property type="entry name" value="murB"/>
    <property type="match status" value="1"/>
</dbReference>
<dbReference type="SUPFAM" id="SSF53244">
    <property type="entry name" value="MurD-like peptide ligases, peptide-binding domain"/>
    <property type="match status" value="1"/>
</dbReference>